<comment type="similarity">
    <text evidence="2">Belongs to the repulsive guidance molecule (RGM) family.</text>
</comment>
<accession>A0AAV4SDG2</accession>
<feature type="region of interest" description="Disordered" evidence="9">
    <location>
        <begin position="1"/>
        <end position="21"/>
    </location>
</feature>
<name>A0AAV4SDG2_9ARAC</name>
<evidence type="ECO:0000256" key="2">
    <source>
        <dbReference type="ARBA" id="ARBA00005321"/>
    </source>
</evidence>
<keyword evidence="4" id="KW-0336">GPI-anchor</keyword>
<comment type="caution">
    <text evidence="13">The sequence shown here is derived from an EMBL/GenBank/DDBJ whole genome shotgun (WGS) entry which is preliminary data.</text>
</comment>
<organism evidence="13 14">
    <name type="scientific">Caerostris darwini</name>
    <dbReference type="NCBI Taxonomy" id="1538125"/>
    <lineage>
        <taxon>Eukaryota</taxon>
        <taxon>Metazoa</taxon>
        <taxon>Ecdysozoa</taxon>
        <taxon>Arthropoda</taxon>
        <taxon>Chelicerata</taxon>
        <taxon>Arachnida</taxon>
        <taxon>Araneae</taxon>
        <taxon>Araneomorphae</taxon>
        <taxon>Entelegynae</taxon>
        <taxon>Araneoidea</taxon>
        <taxon>Araneidae</taxon>
        <taxon>Caerostris</taxon>
    </lineage>
</organism>
<feature type="domain" description="Repulsive guidance molecule N-terminal" evidence="12">
    <location>
        <begin position="85"/>
        <end position="152"/>
    </location>
</feature>
<reference evidence="13 14" key="1">
    <citation type="submission" date="2021-06" db="EMBL/GenBank/DDBJ databases">
        <title>Caerostris darwini draft genome.</title>
        <authorList>
            <person name="Kono N."/>
            <person name="Arakawa K."/>
        </authorList>
    </citation>
    <scope>NUCLEOTIDE SEQUENCE [LARGE SCALE GENOMIC DNA]</scope>
</reference>
<dbReference type="InterPro" id="IPR009496">
    <property type="entry name" value="RGM_C"/>
</dbReference>
<dbReference type="AlphaFoldDB" id="A0AAV4SDG2"/>
<evidence type="ECO:0000256" key="10">
    <source>
        <dbReference type="SAM" id="Phobius"/>
    </source>
</evidence>
<evidence type="ECO:0000313" key="14">
    <source>
        <dbReference type="Proteomes" id="UP001054837"/>
    </source>
</evidence>
<evidence type="ECO:0000259" key="12">
    <source>
        <dbReference type="Pfam" id="PF06535"/>
    </source>
</evidence>
<keyword evidence="10" id="KW-1133">Transmembrane helix</keyword>
<evidence type="ECO:0000256" key="4">
    <source>
        <dbReference type="ARBA" id="ARBA00022622"/>
    </source>
</evidence>
<keyword evidence="10" id="KW-0812">Transmembrane</keyword>
<dbReference type="Pfam" id="PF06535">
    <property type="entry name" value="RGM_N"/>
    <property type="match status" value="1"/>
</dbReference>
<feature type="transmembrane region" description="Helical" evidence="10">
    <location>
        <begin position="430"/>
        <end position="448"/>
    </location>
</feature>
<dbReference type="GO" id="GO:0030509">
    <property type="term" value="P:BMP signaling pathway"/>
    <property type="evidence" value="ECO:0007669"/>
    <property type="project" value="TreeGrafter"/>
</dbReference>
<feature type="domain" description="Repulsive guidance molecule C-terminal" evidence="11">
    <location>
        <begin position="191"/>
        <end position="405"/>
    </location>
</feature>
<dbReference type="EMBL" id="BPLQ01007815">
    <property type="protein sequence ID" value="GIY32498.1"/>
    <property type="molecule type" value="Genomic_DNA"/>
</dbReference>
<evidence type="ECO:0000256" key="1">
    <source>
        <dbReference type="ARBA" id="ARBA00004609"/>
    </source>
</evidence>
<dbReference type="InterPro" id="IPR010536">
    <property type="entry name" value="RGM_N"/>
</dbReference>
<dbReference type="Proteomes" id="UP001054837">
    <property type="component" value="Unassembled WGS sequence"/>
</dbReference>
<dbReference type="GO" id="GO:0015026">
    <property type="term" value="F:coreceptor activity"/>
    <property type="evidence" value="ECO:0007669"/>
    <property type="project" value="TreeGrafter"/>
</dbReference>
<keyword evidence="5" id="KW-0732">Signal</keyword>
<keyword evidence="7" id="KW-0325">Glycoprotein</keyword>
<dbReference type="Gene3D" id="3.40.1000.10">
    <property type="entry name" value="Mog1/PsbP, alpha/beta/alpha sandwich"/>
    <property type="match status" value="1"/>
</dbReference>
<evidence type="ECO:0000256" key="3">
    <source>
        <dbReference type="ARBA" id="ARBA00022475"/>
    </source>
</evidence>
<evidence type="ECO:0000256" key="8">
    <source>
        <dbReference type="ARBA" id="ARBA00023288"/>
    </source>
</evidence>
<feature type="compositionally biased region" description="Basic and acidic residues" evidence="9">
    <location>
        <begin position="9"/>
        <end position="21"/>
    </location>
</feature>
<dbReference type="Pfam" id="PF06534">
    <property type="entry name" value="RGM_C"/>
    <property type="match status" value="1"/>
</dbReference>
<gene>
    <name evidence="13" type="primary">Rgma</name>
    <name evidence="13" type="ORF">CDAR_125181</name>
</gene>
<keyword evidence="8" id="KW-0449">Lipoprotein</keyword>
<dbReference type="GO" id="GO:0005886">
    <property type="term" value="C:plasma membrane"/>
    <property type="evidence" value="ECO:0007669"/>
    <property type="project" value="UniProtKB-SubCell"/>
</dbReference>
<evidence type="ECO:0000256" key="9">
    <source>
        <dbReference type="SAM" id="MobiDB-lite"/>
    </source>
</evidence>
<comment type="subcellular location">
    <subcellularLocation>
        <location evidence="1">Cell membrane</location>
        <topology evidence="1">Lipid-anchor</topology>
        <topology evidence="1">GPI-anchor</topology>
    </subcellularLocation>
</comment>
<evidence type="ECO:0000259" key="11">
    <source>
        <dbReference type="Pfam" id="PF06534"/>
    </source>
</evidence>
<evidence type="ECO:0000256" key="6">
    <source>
        <dbReference type="ARBA" id="ARBA00023136"/>
    </source>
</evidence>
<keyword evidence="14" id="KW-1185">Reference proteome</keyword>
<evidence type="ECO:0000256" key="7">
    <source>
        <dbReference type="ARBA" id="ARBA00023180"/>
    </source>
</evidence>
<dbReference type="PANTHER" id="PTHR31428">
    <property type="entry name" value="RGM DOMAIN FAMILY MEMBER DRAG-1"/>
    <property type="match status" value="1"/>
</dbReference>
<dbReference type="PANTHER" id="PTHR31428:SF6">
    <property type="entry name" value="REPULSIVE GUIDANCE MOLECULE B HOMOLOG DRAG-1"/>
    <property type="match status" value="1"/>
</dbReference>
<protein>
    <submittedName>
        <fullName evidence="13">Repulsive guidance molecule A</fullName>
    </submittedName>
</protein>
<keyword evidence="6 10" id="KW-0472">Membrane</keyword>
<evidence type="ECO:0000256" key="5">
    <source>
        <dbReference type="ARBA" id="ARBA00022729"/>
    </source>
</evidence>
<evidence type="ECO:0000313" key="13">
    <source>
        <dbReference type="EMBL" id="GIY32498.1"/>
    </source>
</evidence>
<dbReference type="InterPro" id="IPR040287">
    <property type="entry name" value="RGM"/>
</dbReference>
<sequence length="450" mass="49844">MSAMPQPRAFRESPSDQSECRPEVLAAPRSLSARTSNDAVHCISAAGWAVMGRGYSGDLANAQIVLLLQLLVIVCCSSLARSAECKIQLCSRQYARTVEEGNISKGATYRYCSVLKSYSECVRTTARQCRGDLDYHSVQSLVVQWTRTFDCPRVLERGPQPMPHPRPQGGKHKLQKQPHQECSHYRPGGALTHCGLFGDPHLRTFYDELQTCSIPGAWPLLDNPHLAVQVTNDPVGKGTVATAITKVTVIIRQHVPCAIEKTYEAQAYFLPGVFADGSRWSGPGVRIHEEVPGKHIELNFRYINTRIIIRQSGSYLTFAARMPSAIAVQGAQENTLELCVRGCPRRERIDFERVLETSTGPKNEAIAACRALNITDFYFDACVFDYLTTGDDSFSVAARDAMMDIGPQSVVNGSLPVMPRSVESGQKSTMHPFPMLFVVLGLMWFFLVNR</sequence>
<proteinExistence type="inferred from homology"/>
<keyword evidence="3" id="KW-1003">Cell membrane</keyword>
<dbReference type="GO" id="GO:0098552">
    <property type="term" value="C:side of membrane"/>
    <property type="evidence" value="ECO:0007669"/>
    <property type="project" value="UniProtKB-KW"/>
</dbReference>